<reference evidence="2 3" key="1">
    <citation type="submission" date="2007-06" db="EMBL/GenBank/DDBJ databases">
        <title>The Genome Sequence of Coccidioides posadasii RMSCC_3488.</title>
        <authorList>
            <consortium name="Coccidioides Genome Resources Consortium"/>
            <consortium name="The Broad Institute Genome Sequencing Platform"/>
            <person name="Henn M.R."/>
            <person name="Sykes S."/>
            <person name="Young S."/>
            <person name="Jaffe D."/>
            <person name="Berlin A."/>
            <person name="Alvarez P."/>
            <person name="Butler J."/>
            <person name="Gnerre S."/>
            <person name="Grabherr M."/>
            <person name="Mauceli E."/>
            <person name="Brockman W."/>
            <person name="Kodira C."/>
            <person name="Alvarado L."/>
            <person name="Zeng Q."/>
            <person name="Crawford M."/>
            <person name="Antoine C."/>
            <person name="Devon K."/>
            <person name="Galgiani J."/>
            <person name="Orsborn K."/>
            <person name="Lewis M.L."/>
            <person name="Nusbaum C."/>
            <person name="Galagan J."/>
            <person name="Birren B."/>
        </authorList>
    </citation>
    <scope>NUCLEOTIDE SEQUENCE [LARGE SCALE GENOMIC DNA]</scope>
    <source>
        <strain evidence="2 3">RMSCC 3488</strain>
    </source>
</reference>
<feature type="compositionally biased region" description="Polar residues" evidence="1">
    <location>
        <begin position="28"/>
        <end position="46"/>
    </location>
</feature>
<reference evidence="3" key="3">
    <citation type="journal article" date="2010" name="Genome Res.">
        <title>Population genomic sequencing of Coccidioides fungi reveals recent hybridization and transposon control.</title>
        <authorList>
            <person name="Neafsey D.E."/>
            <person name="Barker B.M."/>
            <person name="Sharpton T.J."/>
            <person name="Stajich J.E."/>
            <person name="Park D.J."/>
            <person name="Whiston E."/>
            <person name="Hung C.-Y."/>
            <person name="McMahan C."/>
            <person name="White J."/>
            <person name="Sykes S."/>
            <person name="Heiman D."/>
            <person name="Young S."/>
            <person name="Zeng Q."/>
            <person name="Abouelleil A."/>
            <person name="Aftuck L."/>
            <person name="Bessette D."/>
            <person name="Brown A."/>
            <person name="FitzGerald M."/>
            <person name="Lui A."/>
            <person name="Macdonald J.P."/>
            <person name="Priest M."/>
            <person name="Orbach M.J."/>
            <person name="Galgiani J.N."/>
            <person name="Kirkland T.N."/>
            <person name="Cole G.T."/>
            <person name="Birren B.W."/>
            <person name="Henn M.R."/>
            <person name="Taylor J.W."/>
            <person name="Rounsley S.D."/>
        </authorList>
    </citation>
    <scope>NUCLEOTIDE SEQUENCE [LARGE SCALE GENOMIC DNA]</scope>
    <source>
        <strain evidence="3">RMSCC 3488</strain>
    </source>
</reference>
<feature type="compositionally biased region" description="Polar residues" evidence="1">
    <location>
        <begin position="383"/>
        <end position="396"/>
    </location>
</feature>
<gene>
    <name evidence="2" type="ORF">CPAG_08900</name>
</gene>
<evidence type="ECO:0000313" key="2">
    <source>
        <dbReference type="EMBL" id="KMM72606.1"/>
    </source>
</evidence>
<sequence>MPPEISHESPDNNSRGDYSNLVVPASSGVPTASRPTVTTANTRDANAAQQWPQYRNLFPAEKLRAIIFHHKIASRVSGEINCWTYISAGLTTVGQKEVIITIQRRVKTEGEGDFPRDPLRWFESLYAFAKLGDVVHEYQHTGVHVPNFLGRPDVKRIVLCDFHPIDNIPASYFPAECLQAIPLTEPEDAVSRRYGVSRVLSHLGASHRWFPFPPWFSRDRGSCIKLADMEGSVKDKFHCVTVRGVSAVKRGPDVTLHVSKEAAPLLRAALATTNADESFSINTVPFKDADSGLLWSNKIGTMQPQAYAAGNSTTTMNLTFLTFCLSQERCRLELVEDGYSHRVDKETWARHRNSIETSAEFSITLGTGGRFSIEFERVEKKSSTTNTRPPASASTFQPPPGFTLYTPQDPTSAPRPNHIDCDHIVLLDENVTSTDDIQQLAKYIKTITDTLDEIVPKTVPLSAQGGGQLMIEADIGGPGRRDPLSREWLSCKFAPQTLSALPLDVMYRRLSRIERPDIQPRTKFQIVFNVWGFEGGQGSGST</sequence>
<accession>A0A0J6FHJ4</accession>
<feature type="region of interest" description="Disordered" evidence="1">
    <location>
        <begin position="1"/>
        <end position="46"/>
    </location>
</feature>
<dbReference type="AlphaFoldDB" id="A0A0J6FHJ4"/>
<feature type="region of interest" description="Disordered" evidence="1">
    <location>
        <begin position="379"/>
        <end position="416"/>
    </location>
</feature>
<dbReference type="EMBL" id="DS268114">
    <property type="protein sequence ID" value="KMM72606.1"/>
    <property type="molecule type" value="Genomic_DNA"/>
</dbReference>
<protein>
    <submittedName>
        <fullName evidence="2">Uncharacterized protein</fullName>
    </submittedName>
</protein>
<dbReference type="Proteomes" id="UP000054567">
    <property type="component" value="Unassembled WGS sequence"/>
</dbReference>
<feature type="compositionally biased region" description="Basic and acidic residues" evidence="1">
    <location>
        <begin position="1"/>
        <end position="10"/>
    </location>
</feature>
<proteinExistence type="predicted"/>
<organism evidence="2 3">
    <name type="scientific">Coccidioides posadasii RMSCC 3488</name>
    <dbReference type="NCBI Taxonomy" id="454284"/>
    <lineage>
        <taxon>Eukaryota</taxon>
        <taxon>Fungi</taxon>
        <taxon>Dikarya</taxon>
        <taxon>Ascomycota</taxon>
        <taxon>Pezizomycotina</taxon>
        <taxon>Eurotiomycetes</taxon>
        <taxon>Eurotiomycetidae</taxon>
        <taxon>Onygenales</taxon>
        <taxon>Onygenaceae</taxon>
        <taxon>Coccidioides</taxon>
    </lineage>
</organism>
<reference evidence="3" key="2">
    <citation type="journal article" date="2009" name="Genome Res.">
        <title>Comparative genomic analyses of the human fungal pathogens Coccidioides and their relatives.</title>
        <authorList>
            <person name="Sharpton T.J."/>
            <person name="Stajich J.E."/>
            <person name="Rounsley S.D."/>
            <person name="Gardner M.J."/>
            <person name="Wortman J.R."/>
            <person name="Jordar V.S."/>
            <person name="Maiti R."/>
            <person name="Kodira C.D."/>
            <person name="Neafsey D.E."/>
            <person name="Zeng Q."/>
            <person name="Hung C.-Y."/>
            <person name="McMahan C."/>
            <person name="Muszewska A."/>
            <person name="Grynberg M."/>
            <person name="Mandel M.A."/>
            <person name="Kellner E.M."/>
            <person name="Barker B.M."/>
            <person name="Galgiani J.N."/>
            <person name="Orbach M.J."/>
            <person name="Kirkland T.N."/>
            <person name="Cole G.T."/>
            <person name="Henn M.R."/>
            <person name="Birren B.W."/>
            <person name="Taylor J.W."/>
        </authorList>
    </citation>
    <scope>NUCLEOTIDE SEQUENCE [LARGE SCALE GENOMIC DNA]</scope>
    <source>
        <strain evidence="3">RMSCC 3488</strain>
    </source>
</reference>
<evidence type="ECO:0000313" key="3">
    <source>
        <dbReference type="Proteomes" id="UP000054567"/>
    </source>
</evidence>
<evidence type="ECO:0000256" key="1">
    <source>
        <dbReference type="SAM" id="MobiDB-lite"/>
    </source>
</evidence>
<dbReference type="OrthoDB" id="5872154at2759"/>
<dbReference type="VEuPathDB" id="FungiDB:CPAG_08900"/>
<name>A0A0J6FHJ4_COCPO</name>